<dbReference type="PROSITE" id="PS51257">
    <property type="entry name" value="PROKAR_LIPOPROTEIN"/>
    <property type="match status" value="1"/>
</dbReference>
<evidence type="ECO:0000313" key="2">
    <source>
        <dbReference type="Proteomes" id="UP000198034"/>
    </source>
</evidence>
<dbReference type="Proteomes" id="UP000198034">
    <property type="component" value="Unassembled WGS sequence"/>
</dbReference>
<evidence type="ECO:0000313" key="1">
    <source>
        <dbReference type="EMBL" id="OWP74170.1"/>
    </source>
</evidence>
<reference evidence="1 2" key="1">
    <citation type="journal article" date="2017" name="Infect. Genet. Evol.">
        <title>Comparative genome analysis of fish pathogen Flavobacterium columnare reveals extensive sequence diversity within the species.</title>
        <authorList>
            <person name="Kayansamruaj P."/>
            <person name="Dong H.T."/>
            <person name="Hirono I."/>
            <person name="Kondo H."/>
            <person name="Senapin S."/>
            <person name="Rodkhum C."/>
        </authorList>
    </citation>
    <scope>NUCLEOTIDE SEQUENCE [LARGE SCALE GENOMIC DNA]</scope>
    <source>
        <strain evidence="1 2">1214</strain>
    </source>
</reference>
<proteinExistence type="predicted"/>
<organism evidence="1 2">
    <name type="scientific">Flavobacterium columnare</name>
    <dbReference type="NCBI Taxonomy" id="996"/>
    <lineage>
        <taxon>Bacteria</taxon>
        <taxon>Pseudomonadati</taxon>
        <taxon>Bacteroidota</taxon>
        <taxon>Flavobacteriia</taxon>
        <taxon>Flavobacteriales</taxon>
        <taxon>Flavobacteriaceae</taxon>
        <taxon>Flavobacterium</taxon>
    </lineage>
</organism>
<sequence>MLVRYKRKENVKKLFLVLCLVCVLFSCTRTNYYYTDLDDSKLEVIKRETKKYSIIISVIGIDDKIEILSKIESLDVKLAIDSLSLKINDSISNFYKKEILLSNGNEVTFRNFCELEKYKDNKISREKIVRFYVSNISFEKNENIKLSFLINSNDPLNSERFEFFMKKRSRYRLVY</sequence>
<dbReference type="EMBL" id="MTCY01000090">
    <property type="protein sequence ID" value="OWP74170.1"/>
    <property type="molecule type" value="Genomic_DNA"/>
</dbReference>
<comment type="caution">
    <text evidence="1">The sequence shown here is derived from an EMBL/GenBank/DDBJ whole genome shotgun (WGS) entry which is preliminary data.</text>
</comment>
<accession>A0A246G763</accession>
<dbReference type="AlphaFoldDB" id="A0A246G763"/>
<protein>
    <recommendedName>
        <fullName evidence="3">Lipoprotein</fullName>
    </recommendedName>
</protein>
<gene>
    <name evidence="1" type="ORF">BWK62_14885</name>
</gene>
<name>A0A246G763_9FLAO</name>
<evidence type="ECO:0008006" key="3">
    <source>
        <dbReference type="Google" id="ProtNLM"/>
    </source>
</evidence>